<dbReference type="eggNOG" id="ENOG502S02V">
    <property type="taxonomic scope" value="Eukaryota"/>
</dbReference>
<dbReference type="GeneID" id="25906712"/>
<organism evidence="2 3">
    <name type="scientific">Sphaeroforma arctica JP610</name>
    <dbReference type="NCBI Taxonomy" id="667725"/>
    <lineage>
        <taxon>Eukaryota</taxon>
        <taxon>Ichthyosporea</taxon>
        <taxon>Ichthyophonida</taxon>
        <taxon>Sphaeroforma</taxon>
    </lineage>
</organism>
<evidence type="ECO:0000259" key="1">
    <source>
        <dbReference type="Pfam" id="PF13383"/>
    </source>
</evidence>
<feature type="domain" description="Methyltransferase" evidence="1">
    <location>
        <begin position="19"/>
        <end position="235"/>
    </location>
</feature>
<reference evidence="2 3" key="1">
    <citation type="submission" date="2011-02" db="EMBL/GenBank/DDBJ databases">
        <title>The Genome Sequence of Sphaeroforma arctica JP610.</title>
        <authorList>
            <consortium name="The Broad Institute Genome Sequencing Platform"/>
            <person name="Russ C."/>
            <person name="Cuomo C."/>
            <person name="Young S.K."/>
            <person name="Zeng Q."/>
            <person name="Gargeya S."/>
            <person name="Alvarado L."/>
            <person name="Berlin A."/>
            <person name="Chapman S.B."/>
            <person name="Chen Z."/>
            <person name="Freedman E."/>
            <person name="Gellesch M."/>
            <person name="Goldberg J."/>
            <person name="Griggs A."/>
            <person name="Gujja S."/>
            <person name="Heilman E."/>
            <person name="Heiman D."/>
            <person name="Howarth C."/>
            <person name="Mehta T."/>
            <person name="Neiman D."/>
            <person name="Pearson M."/>
            <person name="Roberts A."/>
            <person name="Saif S."/>
            <person name="Shea T."/>
            <person name="Shenoy N."/>
            <person name="Sisk P."/>
            <person name="Stolte C."/>
            <person name="Sykes S."/>
            <person name="White J."/>
            <person name="Yandava C."/>
            <person name="Burger G."/>
            <person name="Gray M.W."/>
            <person name="Holland P.W.H."/>
            <person name="King N."/>
            <person name="Lang F.B.F."/>
            <person name="Roger A.J."/>
            <person name="Ruiz-Trillo I."/>
            <person name="Haas B."/>
            <person name="Nusbaum C."/>
            <person name="Birren B."/>
        </authorList>
    </citation>
    <scope>NUCLEOTIDE SEQUENCE [LARGE SCALE GENOMIC DNA]</scope>
    <source>
        <strain evidence="2 3">JP610</strain>
    </source>
</reference>
<dbReference type="Pfam" id="PF13383">
    <property type="entry name" value="Methyltransf_22"/>
    <property type="match status" value="1"/>
</dbReference>
<proteinExistence type="predicted"/>
<evidence type="ECO:0000313" key="2">
    <source>
        <dbReference type="EMBL" id="KNC81480.1"/>
    </source>
</evidence>
<dbReference type="RefSeq" id="XP_014155382.1">
    <property type="nucleotide sequence ID" value="XM_014299907.1"/>
</dbReference>
<keyword evidence="3" id="KW-1185">Reference proteome</keyword>
<name>A0A0L0FXA7_9EUKA</name>
<dbReference type="OrthoDB" id="38237at2759"/>
<gene>
    <name evidence="2" type="ORF">SARC_06208</name>
</gene>
<protein>
    <recommendedName>
        <fullName evidence="1">Methyltransferase domain-containing protein</fullName>
    </recommendedName>
</protein>
<dbReference type="InterPro" id="IPR025714">
    <property type="entry name" value="Methyltranfer_dom"/>
</dbReference>
<dbReference type="PANTHER" id="PTHR32026:SF10">
    <property type="entry name" value="METHYLTRANSFERASE-LIKE PROTEIN 24-RELATED"/>
    <property type="match status" value="1"/>
</dbReference>
<dbReference type="AlphaFoldDB" id="A0A0L0FXA7"/>
<accession>A0A0L0FXA7</accession>
<dbReference type="EMBL" id="KQ242029">
    <property type="protein sequence ID" value="KNC81480.1"/>
    <property type="molecule type" value="Genomic_DNA"/>
</dbReference>
<evidence type="ECO:0000313" key="3">
    <source>
        <dbReference type="Proteomes" id="UP000054560"/>
    </source>
</evidence>
<sequence length="261" mass="30281">MDTPGGWSRRYERMVAQVPRQKQSNDDRGTHFFQGNWEPVIGCETMRKIGDISDSGKWICNPDNMKKTGEKVLIYSLGSRNEYDFEEDMYKFFEGNVEIHTFDFGEPRNTPHYVNYHQWGIGGEDVETERGTFKTLHTIMELLGHSDKVIDVFKMDIDGAECDALIPTIKNGWFNKINQLQMEIHLRGPKVPNSPNALEVHEMMMLLREHSHLEVFNKEPNTMHAGGCIEVAWVKVDWAQLAGLMPGFDMKKVYDRELYKF</sequence>
<dbReference type="Proteomes" id="UP000054560">
    <property type="component" value="Unassembled WGS sequence"/>
</dbReference>
<dbReference type="InterPro" id="IPR026913">
    <property type="entry name" value="METTL24"/>
</dbReference>
<dbReference type="PANTHER" id="PTHR32026">
    <property type="entry name" value="METHYLTRANSFERASE-LIKE PROTEIN 24"/>
    <property type="match status" value="1"/>
</dbReference>